<keyword evidence="2" id="KW-1185">Reference proteome</keyword>
<evidence type="ECO:0000313" key="1">
    <source>
        <dbReference type="EMBL" id="KAJ8672009.1"/>
    </source>
</evidence>
<comment type="caution">
    <text evidence="1">The sequence shown here is derived from an EMBL/GenBank/DDBJ whole genome shotgun (WGS) entry which is preliminary data.</text>
</comment>
<protein>
    <submittedName>
        <fullName evidence="1">Uncharacterized protein</fullName>
    </submittedName>
</protein>
<reference evidence="1" key="1">
    <citation type="submission" date="2023-04" db="EMBL/GenBank/DDBJ databases">
        <title>A chromosome-level genome assembly of the parasitoid wasp Eretmocerus hayati.</title>
        <authorList>
            <person name="Zhong Y."/>
            <person name="Liu S."/>
            <person name="Liu Y."/>
        </authorList>
    </citation>
    <scope>NUCLEOTIDE SEQUENCE</scope>
    <source>
        <strain evidence="1">ZJU_SS_LIU_2023</strain>
    </source>
</reference>
<proteinExistence type="predicted"/>
<gene>
    <name evidence="1" type="ORF">QAD02_003268</name>
</gene>
<dbReference type="Proteomes" id="UP001239111">
    <property type="component" value="Chromosome 3"/>
</dbReference>
<sequence>MAGTEFVWSTAMNTFLIEFYRDYEAVMLRNEVVHGVDRRQLERQMVSDFSAEFGFKLDVALFHKKWKNIRDMVGRCSLKMKKSQKPTDSERKLYERYDSLHRYITHKTVSEAQCTSVVPKSNESCKMDESRMLVNTGETNYLENSVGEVVEECVEEIQMEWQDASYLQYEHDYFQNYVRNDNETLGNNYQEDAVPQNFDEDMVAGRVEVEDSIPIQRADGECDNQESVNMNFPKKPKKK</sequence>
<dbReference type="EMBL" id="CM056743">
    <property type="protein sequence ID" value="KAJ8672009.1"/>
    <property type="molecule type" value="Genomic_DNA"/>
</dbReference>
<evidence type="ECO:0000313" key="2">
    <source>
        <dbReference type="Proteomes" id="UP001239111"/>
    </source>
</evidence>
<organism evidence="1 2">
    <name type="scientific">Eretmocerus hayati</name>
    <dbReference type="NCBI Taxonomy" id="131215"/>
    <lineage>
        <taxon>Eukaryota</taxon>
        <taxon>Metazoa</taxon>
        <taxon>Ecdysozoa</taxon>
        <taxon>Arthropoda</taxon>
        <taxon>Hexapoda</taxon>
        <taxon>Insecta</taxon>
        <taxon>Pterygota</taxon>
        <taxon>Neoptera</taxon>
        <taxon>Endopterygota</taxon>
        <taxon>Hymenoptera</taxon>
        <taxon>Apocrita</taxon>
        <taxon>Proctotrupomorpha</taxon>
        <taxon>Chalcidoidea</taxon>
        <taxon>Aphelinidae</taxon>
        <taxon>Aphelininae</taxon>
        <taxon>Eretmocerus</taxon>
    </lineage>
</organism>
<name>A0ACC2NL70_9HYME</name>
<accession>A0ACC2NL70</accession>